<evidence type="ECO:0000259" key="2">
    <source>
        <dbReference type="Pfam" id="PF14613"/>
    </source>
</evidence>
<dbReference type="Pfam" id="PF14613">
    <property type="entry name" value="HAM1_C"/>
    <property type="match status" value="1"/>
</dbReference>
<protein>
    <recommendedName>
        <fullName evidence="6">Bactericidal permeability-increasing protein</fullName>
    </recommendedName>
</protein>
<gene>
    <name evidence="4" type="ORF">BDV37DRAFT_279076</name>
</gene>
<dbReference type="InterPro" id="IPR027842">
    <property type="entry name" value="HAM1-like_C"/>
</dbReference>
<keyword evidence="5" id="KW-1185">Reference proteome</keyword>
<dbReference type="OrthoDB" id="19394at2759"/>
<feature type="region of interest" description="Disordered" evidence="1">
    <location>
        <begin position="776"/>
        <end position="809"/>
    </location>
</feature>
<sequence length="899" mass="100425">MSSRLVNRPIDTKQRDKDINQKLQLYGIYQAFKNGKLPSNKQCDVALNSALKSKALSSPSKELSEEGQALLEDVRDVIEQAKRLILSKNDGQLIQEFIWEAQSLTGEHVGEKPDVPWSRESAQQDGREALEGLKTLGNLLITNGEFRKLLNDAWILVRDIAGDASQKAANQVRPSEEQLAQVDQPAEDNTWHEKPDYAKHKEQFTSRFRKNRATAEQQANEVADTAVQAATSDQRQDSAVEVDGRTGAAVAAEQTKEKLSENIPEEQKSRARDLAGKTKSYLSRKMPKERREQAIWRLKKMIIEIQGRADYQRAIETLLSLAEKYGSTTRDVTQQGAGTVRGTRGTDKISKMEKSLRVLIERFANSTSLDDLFDSLENIYRDADRDPELKGWFKNMDTFIRKSLQEQGYIMQEDWDRHYDQLSDHGRYLLRERYRDHTDRILDEVKFIGEQFAHDPQNKAFGEAVERLFTDLGRDSSGNVSFKPHLLTDLRDVILPGIFENVRYVPIPRIEVSDPMADVVVENLVVESDNLMPNVVEFGSDNYLRWGRKKISSKRDNKIMISVSGIQADLRDVSYYINKKQGFPAITDEGVMDIFLGGDGFGFKITASNAHKEDRQNFVKLDKVSVKIDSFNIKLKKSRHKALFTVFKPLLFRTVRPVLQKVLEQQVRDAFSRGDAFAYEIHSEVKRAKEAAIEDPANAPNIYSRYLDAMRAKMEENKQKAQAIAQRASHTQVQTATTLHDSLFPEIQLPGGISSKATEYKELAERGERWESPIFTIGDAPESTNIPAPADITRKPHTTSQGRIADDNVTSGSATATGAHISNGSTTVGATNGSAAVKGTSGVTNGATNGVHKANGYGARGFSDQVDKAFTSNGGYKATQDGVPATIPGAEHAFNPQTA</sequence>
<dbReference type="InterPro" id="IPR045967">
    <property type="entry name" value="HAM1-like_N"/>
</dbReference>
<organism evidence="4 5">
    <name type="scientific">Aspergillus pseudonomiae</name>
    <dbReference type="NCBI Taxonomy" id="1506151"/>
    <lineage>
        <taxon>Eukaryota</taxon>
        <taxon>Fungi</taxon>
        <taxon>Dikarya</taxon>
        <taxon>Ascomycota</taxon>
        <taxon>Pezizomycotina</taxon>
        <taxon>Eurotiomycetes</taxon>
        <taxon>Eurotiomycetidae</taxon>
        <taxon>Eurotiales</taxon>
        <taxon>Aspergillaceae</taxon>
        <taxon>Aspergillus</taxon>
        <taxon>Aspergillus subgen. Circumdati</taxon>
    </lineage>
</organism>
<dbReference type="RefSeq" id="XP_031945443.1">
    <property type="nucleotide sequence ID" value="XM_032086253.1"/>
</dbReference>
<evidence type="ECO:0000256" key="1">
    <source>
        <dbReference type="SAM" id="MobiDB-lite"/>
    </source>
</evidence>
<feature type="domain" description="HAM1-like N-terminal" evidence="3">
    <location>
        <begin position="2"/>
        <end position="614"/>
    </location>
</feature>
<dbReference type="GeneID" id="43670944"/>
<evidence type="ECO:0000313" key="4">
    <source>
        <dbReference type="EMBL" id="KAE8408124.1"/>
    </source>
</evidence>
<feature type="compositionally biased region" description="Polar residues" evidence="1">
    <location>
        <begin position="798"/>
        <end position="809"/>
    </location>
</feature>
<evidence type="ECO:0000259" key="3">
    <source>
        <dbReference type="Pfam" id="PF19343"/>
    </source>
</evidence>
<proteinExistence type="predicted"/>
<dbReference type="AlphaFoldDB" id="A0A5N7DNX0"/>
<dbReference type="PANTHER" id="PTHR31138:SF1">
    <property type="entry name" value="PDZ DOMAIN-CONTAINING PROTEIN"/>
    <property type="match status" value="1"/>
</dbReference>
<evidence type="ECO:0000313" key="5">
    <source>
        <dbReference type="Proteomes" id="UP000325579"/>
    </source>
</evidence>
<accession>A0A5N7DNX0</accession>
<dbReference type="EMBL" id="ML736744">
    <property type="protein sequence ID" value="KAE8408124.1"/>
    <property type="molecule type" value="Genomic_DNA"/>
</dbReference>
<reference evidence="4 5" key="1">
    <citation type="submission" date="2019-04" db="EMBL/GenBank/DDBJ databases">
        <authorList>
            <consortium name="DOE Joint Genome Institute"/>
            <person name="Mondo S."/>
            <person name="Kjaerbolling I."/>
            <person name="Vesth T."/>
            <person name="Frisvad J.C."/>
            <person name="Nybo J.L."/>
            <person name="Theobald S."/>
            <person name="Kildgaard S."/>
            <person name="Isbrandt T."/>
            <person name="Kuo A."/>
            <person name="Sato A."/>
            <person name="Lyhne E.K."/>
            <person name="Kogle M.E."/>
            <person name="Wiebenga A."/>
            <person name="Kun R.S."/>
            <person name="Lubbers R.J."/>
            <person name="Makela M.R."/>
            <person name="Barry K."/>
            <person name="Chovatia M."/>
            <person name="Clum A."/>
            <person name="Daum C."/>
            <person name="Haridas S."/>
            <person name="He G."/>
            <person name="LaButti K."/>
            <person name="Lipzen A."/>
            <person name="Riley R."/>
            <person name="Salamov A."/>
            <person name="Simmons B.A."/>
            <person name="Magnuson J.K."/>
            <person name="Henrissat B."/>
            <person name="Mortensen U.H."/>
            <person name="Larsen T.O."/>
            <person name="Devries R.P."/>
            <person name="Grigoriev I.V."/>
            <person name="Machida M."/>
            <person name="Baker S.E."/>
            <person name="Andersen M.R."/>
            <person name="Cantor M.N."/>
            <person name="Hua S.X."/>
        </authorList>
    </citation>
    <scope>NUCLEOTIDE SEQUENCE [LARGE SCALE GENOMIC DNA]</scope>
    <source>
        <strain evidence="4 5">CBS 119388</strain>
    </source>
</reference>
<evidence type="ECO:0008006" key="6">
    <source>
        <dbReference type="Google" id="ProtNLM"/>
    </source>
</evidence>
<name>A0A5N7DNX0_9EURO</name>
<dbReference type="Gene3D" id="3.15.10.10">
    <property type="entry name" value="Bactericidal permeability-increasing protein, domain 1"/>
    <property type="match status" value="1"/>
</dbReference>
<dbReference type="Pfam" id="PF19343">
    <property type="entry name" value="HAM1_N"/>
    <property type="match status" value="1"/>
</dbReference>
<dbReference type="Proteomes" id="UP000325579">
    <property type="component" value="Unassembled WGS sequence"/>
</dbReference>
<feature type="region of interest" description="Disordered" evidence="1">
    <location>
        <begin position="168"/>
        <end position="194"/>
    </location>
</feature>
<dbReference type="PANTHER" id="PTHR31138">
    <property type="entry name" value="CHROMOSOME 19, WHOLE GENOME SHOTGUN SEQUENCE"/>
    <property type="match status" value="1"/>
</dbReference>
<feature type="domain" description="HAM1-like C-terminal" evidence="2">
    <location>
        <begin position="626"/>
        <end position="787"/>
    </location>
</feature>